<evidence type="ECO:0000313" key="1">
    <source>
        <dbReference type="EMBL" id="ATJ92801.1"/>
    </source>
</evidence>
<evidence type="ECO:0000313" key="2">
    <source>
        <dbReference type="Proteomes" id="UP000220394"/>
    </source>
</evidence>
<reference evidence="1 2" key="1">
    <citation type="submission" date="2017-08" db="EMBL/GenBank/DDBJ databases">
        <title>Complete Genome Sequence of Acetobacter tropicalis Oregon-R-modENCODE STRAIN BDGP1, an acetic acid bacterium isolated from Drosophila melanogaster gut.</title>
        <authorList>
            <person name="Wan K.H."/>
            <person name="Yu C."/>
            <person name="Park S."/>
            <person name="Hammonds A.S."/>
            <person name="Booth B.W."/>
            <person name="Celniker S.E."/>
        </authorList>
    </citation>
    <scope>NUCLEOTIDE SEQUENCE [LARGE SCALE GENOMIC DNA]</scope>
    <source>
        <strain evidence="1 2">BDGP1</strain>
        <plasmid evidence="2">Plasmid patbdgp1a</plasmid>
    </source>
</reference>
<dbReference type="Proteomes" id="UP000220394">
    <property type="component" value="Plasmid patbdgp1a"/>
</dbReference>
<dbReference type="Pfam" id="PF04796">
    <property type="entry name" value="RepA_C"/>
    <property type="match status" value="1"/>
</dbReference>
<name>A0A291PN03_9PROT</name>
<accession>A0A291PN03</accession>
<dbReference type="EMBL" id="CP022700">
    <property type="protein sequence ID" value="ATJ92801.1"/>
    <property type="molecule type" value="Genomic_DNA"/>
</dbReference>
<protein>
    <submittedName>
        <fullName evidence="1">Plasmid replication protein</fullName>
    </submittedName>
</protein>
<organism evidence="1 2">
    <name type="scientific">Acetobacter tropicalis</name>
    <dbReference type="NCBI Taxonomy" id="104102"/>
    <lineage>
        <taxon>Bacteria</taxon>
        <taxon>Pseudomonadati</taxon>
        <taxon>Pseudomonadota</taxon>
        <taxon>Alphaproteobacteria</taxon>
        <taxon>Acetobacterales</taxon>
        <taxon>Acetobacteraceae</taxon>
        <taxon>Acetobacter</taxon>
    </lineage>
</organism>
<dbReference type="KEGG" id="ato:CIW82_18265"/>
<dbReference type="AlphaFoldDB" id="A0A291PN03"/>
<dbReference type="InterPro" id="IPR006881">
    <property type="entry name" value="RepA_C"/>
</dbReference>
<keyword evidence="1" id="KW-0614">Plasmid</keyword>
<geneLocation type="plasmid" evidence="2">
    <name>patbdgp1a</name>
</geneLocation>
<gene>
    <name evidence="1" type="ORF">CIW82_18265</name>
</gene>
<sequence>MSARNTSTERSGHAFSGYLRIAWICKLKDRAPEQDDLFENLHGLVETHGASNALSFAQSYAANRPTPRPPSLLDVVAGRSGRKVIDAVSSSLVREAEGGGEIGYTYTAWCLAGLPHKDREPGQDWLIKTDYAQLLVRPGVRLRDDDVREDLSVPSGSIARLLLIDWQSEALENKSREIYLGKSPAALLKKLGLSRGGPISRKLLEQIERLATCTIDFKFGNDQAGVVVNERLVESFRYVGEVDPRTKRTTRMIEQITLSEAFYNELRRHPVLIDRAAIKDIQTSPRAIDAYLWLAFRLHALRDETPVSWAALWKQFGREFKLLRQFKAEFQEPLALALAAYRAAKVKVTERGVVLSPSPPPVDH</sequence>
<proteinExistence type="predicted"/>